<dbReference type="InterPro" id="IPR009351">
    <property type="entry name" value="AlkZ-like"/>
</dbReference>
<dbReference type="STRING" id="882082.SaccyDRAFT_0223"/>
<dbReference type="RefSeq" id="WP_005452798.1">
    <property type="nucleotide sequence ID" value="NZ_CM001440.1"/>
</dbReference>
<name>H5XD82_9PSEU</name>
<dbReference type="AlphaFoldDB" id="H5XD82"/>
<evidence type="ECO:0000313" key="2">
    <source>
        <dbReference type="Proteomes" id="UP000002791"/>
    </source>
</evidence>
<accession>H5XD82</accession>
<dbReference type="eggNOG" id="COG3214">
    <property type="taxonomic scope" value="Bacteria"/>
</dbReference>
<evidence type="ECO:0008006" key="3">
    <source>
        <dbReference type="Google" id="ProtNLM"/>
    </source>
</evidence>
<dbReference type="Pfam" id="PF06224">
    <property type="entry name" value="AlkZ-like"/>
    <property type="match status" value="1"/>
</dbReference>
<dbReference type="PANTHER" id="PTHR38479">
    <property type="entry name" value="LMO0824 PROTEIN"/>
    <property type="match status" value="1"/>
</dbReference>
<dbReference type="OrthoDB" id="9148135at2"/>
<gene>
    <name evidence="1" type="ORF">SaccyDRAFT_0223</name>
</gene>
<evidence type="ECO:0000313" key="1">
    <source>
        <dbReference type="EMBL" id="EHR59162.1"/>
    </source>
</evidence>
<keyword evidence="2" id="KW-1185">Reference proteome</keyword>
<reference evidence="1 2" key="1">
    <citation type="submission" date="2011-11" db="EMBL/GenBank/DDBJ databases">
        <title>The Noncontiguous Finished sequence of Saccharomonospora cyanea NA-134.</title>
        <authorList>
            <consortium name="US DOE Joint Genome Institute"/>
            <person name="Lucas S."/>
            <person name="Han J."/>
            <person name="Lapidus A."/>
            <person name="Cheng J.-F."/>
            <person name="Goodwin L."/>
            <person name="Pitluck S."/>
            <person name="Peters L."/>
            <person name="Ovchinnikova G."/>
            <person name="Lu M."/>
            <person name="Detter J.C."/>
            <person name="Han C."/>
            <person name="Tapia R."/>
            <person name="Land M."/>
            <person name="Hauser L."/>
            <person name="Kyrpides N."/>
            <person name="Ivanova N."/>
            <person name="Pagani I."/>
            <person name="Brambilla E.-M."/>
            <person name="Klenk H.-P."/>
            <person name="Woyke T."/>
        </authorList>
    </citation>
    <scope>NUCLEOTIDE SEQUENCE [LARGE SCALE GENOMIC DNA]</scope>
    <source>
        <strain evidence="1 2">NA-134</strain>
    </source>
</reference>
<proteinExistence type="predicted"/>
<dbReference type="PANTHER" id="PTHR38479:SF2">
    <property type="entry name" value="WINGED HELIX DNA-BINDING DOMAIN-CONTAINING PROTEIN"/>
    <property type="match status" value="1"/>
</dbReference>
<dbReference type="EMBL" id="CM001440">
    <property type="protein sequence ID" value="EHR59162.1"/>
    <property type="molecule type" value="Genomic_DNA"/>
</dbReference>
<dbReference type="HOGENOM" id="CLU_047003_2_0_11"/>
<protein>
    <recommendedName>
        <fullName evidence="3">Winged helix DNA-binding domain-containing protein</fullName>
    </recommendedName>
</protein>
<sequence>MTVLGRRALNRALLARQFLLERTAIPALDAVRHLVGMQAQAPFSPYFGLWTRLAGFRPEELSRLLLDREVVRLVCLRGTVHLITAGDALELRAFTQPVMDADLRGNTTHTSRLTGVDLDELADTVRKVLADGPLDHRALGRRLAERWPDTEPTSLVFAARNTQPLVQVPPRAVWGRSGLPTYAVAHDYLGLPSVDVPDVEGIVRRYLAAFGPATVRDIQTWCGLTRLSAVVDRLRPALVTFRDEAGRELFDLPDAPRPEQDVPAPVRFLPDFDNLLVSHAERTRVISDDDRRRIRTPNGVQPGLFLVDGFVSGRWRTVREKKHTTLEIEPFRPLTRVDVRELRDEGERLLWFSEAADGDVVVREP</sequence>
<dbReference type="Proteomes" id="UP000002791">
    <property type="component" value="Chromosome"/>
</dbReference>
<organism evidence="1 2">
    <name type="scientific">Saccharomonospora cyanea NA-134</name>
    <dbReference type="NCBI Taxonomy" id="882082"/>
    <lineage>
        <taxon>Bacteria</taxon>
        <taxon>Bacillati</taxon>
        <taxon>Actinomycetota</taxon>
        <taxon>Actinomycetes</taxon>
        <taxon>Pseudonocardiales</taxon>
        <taxon>Pseudonocardiaceae</taxon>
        <taxon>Saccharomonospora</taxon>
    </lineage>
</organism>